<evidence type="ECO:0000313" key="1">
    <source>
        <dbReference type="EMBL" id="KKK73484.1"/>
    </source>
</evidence>
<organism evidence="1">
    <name type="scientific">marine sediment metagenome</name>
    <dbReference type="NCBI Taxonomy" id="412755"/>
    <lineage>
        <taxon>unclassified sequences</taxon>
        <taxon>metagenomes</taxon>
        <taxon>ecological metagenomes</taxon>
    </lineage>
</organism>
<comment type="caution">
    <text evidence="1">The sequence shown here is derived from an EMBL/GenBank/DDBJ whole genome shotgun (WGS) entry which is preliminary data.</text>
</comment>
<accession>A0A0F9A4H1</accession>
<evidence type="ECO:0008006" key="2">
    <source>
        <dbReference type="Google" id="ProtNLM"/>
    </source>
</evidence>
<dbReference type="EMBL" id="LAZR01056769">
    <property type="protein sequence ID" value="KKK73484.1"/>
    <property type="molecule type" value="Genomic_DNA"/>
</dbReference>
<sequence length="195" mass="21721">MAIDNGYATLAEYKLFADVDSTDGDDDSAIESIIEGVSRYIDLKTQRRFYAKSETRYYDRPSGRELELDDDLLTITTLSNGDGVEITSSDYNLIPRNDTPYRAIRLTETSTVAWTLDSDGNSEFVIDVAGTWGYMTTHTDDIREACLMITQSFVKRRFGENVSGIARVTAAGVVITPQDVPSAAADIINIYKKWT</sequence>
<protein>
    <recommendedName>
        <fullName evidence="2">Phage gp6-like head-tail connector protein</fullName>
    </recommendedName>
</protein>
<proteinExistence type="predicted"/>
<name>A0A0F9A4H1_9ZZZZ</name>
<dbReference type="AlphaFoldDB" id="A0A0F9A4H1"/>
<reference evidence="1" key="1">
    <citation type="journal article" date="2015" name="Nature">
        <title>Complex archaea that bridge the gap between prokaryotes and eukaryotes.</title>
        <authorList>
            <person name="Spang A."/>
            <person name="Saw J.H."/>
            <person name="Jorgensen S.L."/>
            <person name="Zaremba-Niedzwiedzka K."/>
            <person name="Martijn J."/>
            <person name="Lind A.E."/>
            <person name="van Eijk R."/>
            <person name="Schleper C."/>
            <person name="Guy L."/>
            <person name="Ettema T.J."/>
        </authorList>
    </citation>
    <scope>NUCLEOTIDE SEQUENCE</scope>
</reference>
<gene>
    <name evidence="1" type="ORF">LCGC14_2893390</name>
</gene>